<dbReference type="EMBL" id="BSYO01000002">
    <property type="protein sequence ID" value="GMH00850.1"/>
    <property type="molecule type" value="Genomic_DNA"/>
</dbReference>
<dbReference type="AlphaFoldDB" id="A0AAD3P887"/>
<evidence type="ECO:0000313" key="2">
    <source>
        <dbReference type="Proteomes" id="UP001279734"/>
    </source>
</evidence>
<accession>A0AAD3P887</accession>
<protein>
    <submittedName>
        <fullName evidence="1">Uncharacterized protein</fullName>
    </submittedName>
</protein>
<organism evidence="1 2">
    <name type="scientific">Nepenthes gracilis</name>
    <name type="common">Slender pitcher plant</name>
    <dbReference type="NCBI Taxonomy" id="150966"/>
    <lineage>
        <taxon>Eukaryota</taxon>
        <taxon>Viridiplantae</taxon>
        <taxon>Streptophyta</taxon>
        <taxon>Embryophyta</taxon>
        <taxon>Tracheophyta</taxon>
        <taxon>Spermatophyta</taxon>
        <taxon>Magnoliopsida</taxon>
        <taxon>eudicotyledons</taxon>
        <taxon>Gunneridae</taxon>
        <taxon>Pentapetalae</taxon>
        <taxon>Caryophyllales</taxon>
        <taxon>Nepenthaceae</taxon>
        <taxon>Nepenthes</taxon>
    </lineage>
</organism>
<reference evidence="1" key="1">
    <citation type="submission" date="2023-05" db="EMBL/GenBank/DDBJ databases">
        <title>Nepenthes gracilis genome sequencing.</title>
        <authorList>
            <person name="Fukushima K."/>
        </authorList>
    </citation>
    <scope>NUCLEOTIDE SEQUENCE</scope>
    <source>
        <strain evidence="1">SING2019-196</strain>
    </source>
</reference>
<proteinExistence type="predicted"/>
<gene>
    <name evidence="1" type="ORF">Nepgr_002689</name>
</gene>
<keyword evidence="2" id="KW-1185">Reference proteome</keyword>
<name>A0AAD3P887_NEPGR</name>
<sequence>MSPSDAIGLMDCKFSGDILLPDGAMGALRIDQAHMLATSVSSGPPNAHLQVQPADGGEGCLVLCFVSWSCAPGYGRTIVVGYWLLEVEEVGGGTAMPFCCWQELLPSYFLKRDASNLSSLEYDYQSGDFGVGS</sequence>
<dbReference type="Proteomes" id="UP001279734">
    <property type="component" value="Unassembled WGS sequence"/>
</dbReference>
<evidence type="ECO:0000313" key="1">
    <source>
        <dbReference type="EMBL" id="GMH00850.1"/>
    </source>
</evidence>
<comment type="caution">
    <text evidence="1">The sequence shown here is derived from an EMBL/GenBank/DDBJ whole genome shotgun (WGS) entry which is preliminary data.</text>
</comment>